<gene>
    <name evidence="2" type="ORF">METZ01_LOCUS483614</name>
</gene>
<evidence type="ECO:0000256" key="1">
    <source>
        <dbReference type="SAM" id="MobiDB-lite"/>
    </source>
</evidence>
<protein>
    <submittedName>
        <fullName evidence="2">Uncharacterized protein</fullName>
    </submittedName>
</protein>
<feature type="non-terminal residue" evidence="2">
    <location>
        <position position="33"/>
    </location>
</feature>
<name>A0A383CF88_9ZZZZ</name>
<organism evidence="2">
    <name type="scientific">marine metagenome</name>
    <dbReference type="NCBI Taxonomy" id="408172"/>
    <lineage>
        <taxon>unclassified sequences</taxon>
        <taxon>metagenomes</taxon>
        <taxon>ecological metagenomes</taxon>
    </lineage>
</organism>
<sequence>RRRHLLSRTGASQPHGAHDHRREFPGNTHRGWL</sequence>
<proteinExistence type="predicted"/>
<dbReference type="EMBL" id="UINC01208291">
    <property type="protein sequence ID" value="SVE30760.1"/>
    <property type="molecule type" value="Genomic_DNA"/>
</dbReference>
<evidence type="ECO:0000313" key="2">
    <source>
        <dbReference type="EMBL" id="SVE30760.1"/>
    </source>
</evidence>
<reference evidence="2" key="1">
    <citation type="submission" date="2018-05" db="EMBL/GenBank/DDBJ databases">
        <authorList>
            <person name="Lanie J.A."/>
            <person name="Ng W.-L."/>
            <person name="Kazmierczak K.M."/>
            <person name="Andrzejewski T.M."/>
            <person name="Davidsen T.M."/>
            <person name="Wayne K.J."/>
            <person name="Tettelin H."/>
            <person name="Glass J.I."/>
            <person name="Rusch D."/>
            <person name="Podicherti R."/>
            <person name="Tsui H.-C.T."/>
            <person name="Winkler M.E."/>
        </authorList>
    </citation>
    <scope>NUCLEOTIDE SEQUENCE</scope>
</reference>
<feature type="region of interest" description="Disordered" evidence="1">
    <location>
        <begin position="1"/>
        <end position="33"/>
    </location>
</feature>
<dbReference type="AlphaFoldDB" id="A0A383CF88"/>
<feature type="non-terminal residue" evidence="2">
    <location>
        <position position="1"/>
    </location>
</feature>
<accession>A0A383CF88</accession>